<dbReference type="AlphaFoldDB" id="A0A7W4TKE1"/>
<accession>A0A7W4TKE1</accession>
<dbReference type="RefSeq" id="WP_012084854.1">
    <property type="nucleotide sequence ID" value="NZ_JACHVY010000001.1"/>
</dbReference>
<gene>
    <name evidence="2" type="ORF">FHR75_001321</name>
</gene>
<dbReference type="Gene3D" id="1.20.120.20">
    <property type="entry name" value="Apolipoprotein"/>
    <property type="match status" value="1"/>
</dbReference>
<feature type="region of interest" description="Disordered" evidence="1">
    <location>
        <begin position="1"/>
        <end position="53"/>
    </location>
</feature>
<evidence type="ECO:0000313" key="2">
    <source>
        <dbReference type="EMBL" id="MBB2900533.1"/>
    </source>
</evidence>
<evidence type="ECO:0000313" key="3">
    <source>
        <dbReference type="Proteomes" id="UP000533269"/>
    </source>
</evidence>
<comment type="caution">
    <text evidence="2">The sequence shown here is derived from an EMBL/GenBank/DDBJ whole genome shotgun (WGS) entry which is preliminary data.</text>
</comment>
<reference evidence="2 3" key="2">
    <citation type="submission" date="2020-08" db="EMBL/GenBank/DDBJ databases">
        <authorList>
            <person name="Partida-Martinez L."/>
            <person name="Huntemann M."/>
            <person name="Clum A."/>
            <person name="Wang J."/>
            <person name="Palaniappan K."/>
            <person name="Ritter S."/>
            <person name="Chen I.-M."/>
            <person name="Stamatis D."/>
            <person name="Reddy T."/>
            <person name="O'Malley R."/>
            <person name="Daum C."/>
            <person name="Shapiro N."/>
            <person name="Ivanova N."/>
            <person name="Kyrpides N."/>
            <person name="Woyke T."/>
        </authorList>
    </citation>
    <scope>NUCLEOTIDE SEQUENCE [LARGE SCALE GENOMIC DNA]</scope>
    <source>
        <strain evidence="2 3">AS2.23</strain>
    </source>
</reference>
<evidence type="ECO:0000256" key="1">
    <source>
        <dbReference type="SAM" id="MobiDB-lite"/>
    </source>
</evidence>
<reference evidence="2 3" key="1">
    <citation type="submission" date="2020-08" db="EMBL/GenBank/DDBJ databases">
        <title>The Agave Microbiome: Exploring the role of microbial communities in plant adaptations to desert environments.</title>
        <authorList>
            <person name="Partida-Martinez L.P."/>
        </authorList>
    </citation>
    <scope>NUCLEOTIDE SEQUENCE [LARGE SCALE GENOMIC DNA]</scope>
    <source>
        <strain evidence="2 3">AS2.23</strain>
    </source>
</reference>
<feature type="region of interest" description="Disordered" evidence="1">
    <location>
        <begin position="270"/>
        <end position="290"/>
    </location>
</feature>
<dbReference type="Proteomes" id="UP000533269">
    <property type="component" value="Unassembled WGS sequence"/>
</dbReference>
<feature type="compositionally biased region" description="Basic and acidic residues" evidence="1">
    <location>
        <begin position="276"/>
        <end position="290"/>
    </location>
</feature>
<name>A0A7W4TKE1_KINRA</name>
<proteinExistence type="predicted"/>
<protein>
    <submittedName>
        <fullName evidence="2">F0F1-type ATP synthase membrane subunit b/b</fullName>
    </submittedName>
</protein>
<dbReference type="EMBL" id="JACHVY010000001">
    <property type="protein sequence ID" value="MBB2900533.1"/>
    <property type="molecule type" value="Genomic_DNA"/>
</dbReference>
<feature type="compositionally biased region" description="Polar residues" evidence="1">
    <location>
        <begin position="26"/>
        <end position="37"/>
    </location>
</feature>
<organism evidence="2 3">
    <name type="scientific">Kineococcus radiotolerans</name>
    <dbReference type="NCBI Taxonomy" id="131568"/>
    <lineage>
        <taxon>Bacteria</taxon>
        <taxon>Bacillati</taxon>
        <taxon>Actinomycetota</taxon>
        <taxon>Actinomycetes</taxon>
        <taxon>Kineosporiales</taxon>
        <taxon>Kineosporiaceae</taxon>
        <taxon>Kineococcus</taxon>
    </lineage>
</organism>
<dbReference type="OMA" id="TAPRRHE"/>
<sequence length="290" mass="29368">MTQGTGNGSGSTAADLGHDPLVTGTPYGTTGGQSRPEQTAGAAKEQASAVAGTAKHQASAVAGTAKEQAAAVAGTAKEQASAVAGTAKEQASAVAGTAVDQAGNVLAEAKDQAVDLFADLRRQLSEQSDAVRDRIAEFLTGAGSELADMAGAGGGSGYATQVVRQVGDRASSWGSHLTNHDSADLLEQTRSFARRKPGTFLLGALLTGVVAGRLTRGAKAHHDVTQVETTSTDLTPRPVTTSVMTPAAVPPVVAPTTPFVSPDVDVATGVRPTTPYERDASLIDPPEYRP</sequence>